<evidence type="ECO:0000256" key="3">
    <source>
        <dbReference type="SAM" id="Phobius"/>
    </source>
</evidence>
<evidence type="ECO:0000313" key="6">
    <source>
        <dbReference type="Proteomes" id="UP001519344"/>
    </source>
</evidence>
<dbReference type="EMBL" id="JAGGKV010000015">
    <property type="protein sequence ID" value="MBP1965613.1"/>
    <property type="molecule type" value="Genomic_DNA"/>
</dbReference>
<gene>
    <name evidence="5" type="ORF">J2Z65_004858</name>
</gene>
<dbReference type="PANTHER" id="PTHR23028:SF53">
    <property type="entry name" value="ACYL_TRANSF_3 DOMAIN-CONTAINING PROTEIN"/>
    <property type="match status" value="1"/>
</dbReference>
<keyword evidence="3" id="KW-0472">Membrane</keyword>
<feature type="transmembrane region" description="Helical" evidence="3">
    <location>
        <begin position="182"/>
        <end position="204"/>
    </location>
</feature>
<comment type="subcellular location">
    <subcellularLocation>
        <location evidence="1">Membrane</location>
    </subcellularLocation>
</comment>
<feature type="transmembrane region" description="Helical" evidence="3">
    <location>
        <begin position="48"/>
        <end position="73"/>
    </location>
</feature>
<feature type="transmembrane region" description="Helical" evidence="3">
    <location>
        <begin position="93"/>
        <end position="114"/>
    </location>
</feature>
<organism evidence="5 6">
    <name type="scientific">Paenibacillus aceris</name>
    <dbReference type="NCBI Taxonomy" id="869555"/>
    <lineage>
        <taxon>Bacteria</taxon>
        <taxon>Bacillati</taxon>
        <taxon>Bacillota</taxon>
        <taxon>Bacilli</taxon>
        <taxon>Bacillales</taxon>
        <taxon>Paenibacillaceae</taxon>
        <taxon>Paenibacillus</taxon>
    </lineage>
</organism>
<evidence type="ECO:0000313" key="5">
    <source>
        <dbReference type="EMBL" id="MBP1965613.1"/>
    </source>
</evidence>
<proteinExistence type="inferred from homology"/>
<keyword evidence="3" id="KW-0812">Transmembrane</keyword>
<dbReference type="PANTHER" id="PTHR23028">
    <property type="entry name" value="ACETYLTRANSFERASE"/>
    <property type="match status" value="1"/>
</dbReference>
<accession>A0ABS4I3W5</accession>
<evidence type="ECO:0000256" key="1">
    <source>
        <dbReference type="ARBA" id="ARBA00004370"/>
    </source>
</evidence>
<dbReference type="Proteomes" id="UP001519344">
    <property type="component" value="Unassembled WGS sequence"/>
</dbReference>
<keyword evidence="6" id="KW-1185">Reference proteome</keyword>
<keyword evidence="3" id="KW-1133">Transmembrane helix</keyword>
<comment type="caution">
    <text evidence="5">The sequence shown here is derived from an EMBL/GenBank/DDBJ whole genome shotgun (WGS) entry which is preliminary data.</text>
</comment>
<feature type="transmembrane region" description="Helical" evidence="3">
    <location>
        <begin position="368"/>
        <end position="392"/>
    </location>
</feature>
<protein>
    <submittedName>
        <fullName evidence="5">Peptidoglycan/LPS O-acetylase OafA/YrhL</fullName>
    </submittedName>
</protein>
<dbReference type="InterPro" id="IPR002656">
    <property type="entry name" value="Acyl_transf_3_dom"/>
</dbReference>
<comment type="similarity">
    <text evidence="2">Belongs to the acyltransferase 3 family.</text>
</comment>
<feature type="transmembrane region" description="Helical" evidence="3">
    <location>
        <begin position="231"/>
        <end position="250"/>
    </location>
</feature>
<feature type="transmembrane region" description="Helical" evidence="3">
    <location>
        <begin position="338"/>
        <end position="356"/>
    </location>
</feature>
<evidence type="ECO:0000259" key="4">
    <source>
        <dbReference type="Pfam" id="PF01757"/>
    </source>
</evidence>
<feature type="transmembrane region" description="Helical" evidence="3">
    <location>
        <begin position="262"/>
        <end position="284"/>
    </location>
</feature>
<feature type="transmembrane region" description="Helical" evidence="3">
    <location>
        <begin position="299"/>
        <end position="317"/>
    </location>
</feature>
<dbReference type="RefSeq" id="WP_209856107.1">
    <property type="nucleotide sequence ID" value="NZ_JAGGKV010000015.1"/>
</dbReference>
<feature type="transmembrane region" description="Helical" evidence="3">
    <location>
        <begin position="121"/>
        <end position="138"/>
    </location>
</feature>
<feature type="transmembrane region" description="Helical" evidence="3">
    <location>
        <begin position="150"/>
        <end position="170"/>
    </location>
</feature>
<sequence length="417" mass="47451">MNKSNQTVNHLGGADGFRAIACLAVIFHHLSQFLAMQSQSPWMQELQSFLLMGNAGVSVFFVLSGYLLASPYWHKYLDGSAYPDIKQYVVRRAARIMPGYYIAVMVATLITVLFHVPTEHFWARLMAGLTFTAGFHYITLFPNEVNGPLWSISFEVFCYVLMPMFMLGLYRWTFKQRSIRNGLLYWMGVFILILGLNQLVHLFFSTGNEGKGWDNGWIGGAKYWMPNYNPIGFFGQFTIGILAAGVAAGLRQSSEGLNRMKYIGLFDFVSLGGLFCSFALLWYVRHMPEFSLSLQKQPFFFPFYSLLIAVSLCAASQSRWAAKILDNRVFKFTSKVSFGLYLWHFVIIGVSSVTWAKDFQYMGTKSLSTWFSVSGVVLVVSFLFATLSFYFVEKPVLHWSHGKRKFMGNTHQPLLEA</sequence>
<dbReference type="Pfam" id="PF01757">
    <property type="entry name" value="Acyl_transf_3"/>
    <property type="match status" value="1"/>
</dbReference>
<reference evidence="5 6" key="1">
    <citation type="submission" date="2021-03" db="EMBL/GenBank/DDBJ databases">
        <title>Genomic Encyclopedia of Type Strains, Phase IV (KMG-IV): sequencing the most valuable type-strain genomes for metagenomic binning, comparative biology and taxonomic classification.</title>
        <authorList>
            <person name="Goeker M."/>
        </authorList>
    </citation>
    <scope>NUCLEOTIDE SEQUENCE [LARGE SCALE GENOMIC DNA]</scope>
    <source>
        <strain evidence="5 6">DSM 24950</strain>
    </source>
</reference>
<feature type="domain" description="Acyltransferase 3" evidence="4">
    <location>
        <begin position="14"/>
        <end position="385"/>
    </location>
</feature>
<evidence type="ECO:0000256" key="2">
    <source>
        <dbReference type="ARBA" id="ARBA00007400"/>
    </source>
</evidence>
<name>A0ABS4I3W5_9BACL</name>
<dbReference type="InterPro" id="IPR050879">
    <property type="entry name" value="Acyltransferase_3"/>
</dbReference>